<dbReference type="InterPro" id="IPR038537">
    <property type="entry name" value="TatT_sf"/>
</dbReference>
<sequence length="295" mass="32499">MPAKFSRRHSINFRLRRLPVGLALLAAVFLQGCGAVVGTMAAQTLASAVLNQDDPEVVAGGLPAYMLMVDGFIQQSPENDGLLAGGAQLFALYGSSFESDPSHAVVLTAKGRRYGEQAMCIEHPPACDWIGLEYDLFVRELTEVGSRQKEALYSYAVSWLSHLDTASDDWSAVAELPWVQAVFERLLEIDETYERGGVHLYLGILNALRPPALGGRPEVAKAHFERAIELSGGRDLSAKMEYARRYARMVFDQQLHDRLLIEVLEAPVSAPGLTLFNVLAQREAAELLKSSEEYF</sequence>
<evidence type="ECO:0000313" key="1">
    <source>
        <dbReference type="EMBL" id="SVB33635.1"/>
    </source>
</evidence>
<reference evidence="1" key="1">
    <citation type="submission" date="2018-05" db="EMBL/GenBank/DDBJ databases">
        <authorList>
            <person name="Lanie J.A."/>
            <person name="Ng W.-L."/>
            <person name="Kazmierczak K.M."/>
            <person name="Andrzejewski T.M."/>
            <person name="Davidsen T.M."/>
            <person name="Wayne K.J."/>
            <person name="Tettelin H."/>
            <person name="Glass J.I."/>
            <person name="Rusch D."/>
            <person name="Podicherti R."/>
            <person name="Tsui H.-C.T."/>
            <person name="Winkler M.E."/>
        </authorList>
    </citation>
    <scope>NUCLEOTIDE SEQUENCE</scope>
</reference>
<dbReference type="InterPro" id="IPR031823">
    <property type="entry name" value="TatT"/>
</dbReference>
<name>A0A382D5S2_9ZZZZ</name>
<organism evidence="1">
    <name type="scientific">marine metagenome</name>
    <dbReference type="NCBI Taxonomy" id="408172"/>
    <lineage>
        <taxon>unclassified sequences</taxon>
        <taxon>metagenomes</taxon>
        <taxon>ecological metagenomes</taxon>
    </lineage>
</organism>
<dbReference type="PROSITE" id="PS51257">
    <property type="entry name" value="PROKAR_LIPOPROTEIN"/>
    <property type="match status" value="1"/>
</dbReference>
<dbReference type="Gene3D" id="1.25.40.920">
    <property type="entry name" value="TRAP transporter T-component"/>
    <property type="match status" value="1"/>
</dbReference>
<protein>
    <submittedName>
        <fullName evidence="1">Uncharacterized protein</fullName>
    </submittedName>
</protein>
<dbReference type="Pfam" id="PF16811">
    <property type="entry name" value="TAtT"/>
    <property type="match status" value="1"/>
</dbReference>
<gene>
    <name evidence="1" type="ORF">METZ01_LOCUS186489</name>
</gene>
<accession>A0A382D5S2</accession>
<dbReference type="AlphaFoldDB" id="A0A382D5S2"/>
<proteinExistence type="predicted"/>
<dbReference type="EMBL" id="UINC01037722">
    <property type="protein sequence ID" value="SVB33635.1"/>
    <property type="molecule type" value="Genomic_DNA"/>
</dbReference>